<evidence type="ECO:0000256" key="1">
    <source>
        <dbReference type="SAM" id="SignalP"/>
    </source>
</evidence>
<feature type="signal peptide" evidence="1">
    <location>
        <begin position="1"/>
        <end position="22"/>
    </location>
</feature>
<proteinExistence type="predicted"/>
<accession>A0A550CZG0</accession>
<feature type="chain" id="PRO_5022214851" description="Secreted protein" evidence="1">
    <location>
        <begin position="23"/>
        <end position="203"/>
    </location>
</feature>
<dbReference type="EMBL" id="VDMD01000001">
    <property type="protein sequence ID" value="TRM70156.1"/>
    <property type="molecule type" value="Genomic_DNA"/>
</dbReference>
<organism evidence="2 3">
    <name type="scientific">Schizophyllum amplum</name>
    <dbReference type="NCBI Taxonomy" id="97359"/>
    <lineage>
        <taxon>Eukaryota</taxon>
        <taxon>Fungi</taxon>
        <taxon>Dikarya</taxon>
        <taxon>Basidiomycota</taxon>
        <taxon>Agaricomycotina</taxon>
        <taxon>Agaricomycetes</taxon>
        <taxon>Agaricomycetidae</taxon>
        <taxon>Agaricales</taxon>
        <taxon>Schizophyllaceae</taxon>
        <taxon>Schizophyllum</taxon>
    </lineage>
</organism>
<evidence type="ECO:0008006" key="4">
    <source>
        <dbReference type="Google" id="ProtNLM"/>
    </source>
</evidence>
<gene>
    <name evidence="2" type="ORF">BD626DRAFT_476458</name>
</gene>
<evidence type="ECO:0000313" key="2">
    <source>
        <dbReference type="EMBL" id="TRM70156.1"/>
    </source>
</evidence>
<sequence>MLGPRTGGCAFVVFCRVNYVLAFEAPPMTPLTGGHNLVIAVLARGPNAVFGQLRTLTEPLEPSNSSYLVHYSDIIHGTAYISSAKTTYSTLRLHICSDVRRNGTHQKARSKRYQDLFCAYVRGRLFGSSPFRSTTTVSCFPAISPGFFVSFAQNSGRANAADSLAFPSQPRRPRKQLACIRGALLSLSRLHGNREICSTRSLP</sequence>
<protein>
    <recommendedName>
        <fullName evidence="4">Secreted protein</fullName>
    </recommendedName>
</protein>
<keyword evidence="3" id="KW-1185">Reference proteome</keyword>
<comment type="caution">
    <text evidence="2">The sequence shown here is derived from an EMBL/GenBank/DDBJ whole genome shotgun (WGS) entry which is preliminary data.</text>
</comment>
<evidence type="ECO:0000313" key="3">
    <source>
        <dbReference type="Proteomes" id="UP000320762"/>
    </source>
</evidence>
<reference evidence="2 3" key="1">
    <citation type="journal article" date="2019" name="New Phytol.">
        <title>Comparative genomics reveals unique wood-decay strategies and fruiting body development in the Schizophyllaceae.</title>
        <authorList>
            <person name="Almasi E."/>
            <person name="Sahu N."/>
            <person name="Krizsan K."/>
            <person name="Balint B."/>
            <person name="Kovacs G.M."/>
            <person name="Kiss B."/>
            <person name="Cseklye J."/>
            <person name="Drula E."/>
            <person name="Henrissat B."/>
            <person name="Nagy I."/>
            <person name="Chovatia M."/>
            <person name="Adam C."/>
            <person name="LaButti K."/>
            <person name="Lipzen A."/>
            <person name="Riley R."/>
            <person name="Grigoriev I.V."/>
            <person name="Nagy L.G."/>
        </authorList>
    </citation>
    <scope>NUCLEOTIDE SEQUENCE [LARGE SCALE GENOMIC DNA]</scope>
    <source>
        <strain evidence="2 3">NL-1724</strain>
    </source>
</reference>
<dbReference type="Proteomes" id="UP000320762">
    <property type="component" value="Unassembled WGS sequence"/>
</dbReference>
<keyword evidence="1" id="KW-0732">Signal</keyword>
<name>A0A550CZG0_9AGAR</name>
<dbReference type="AlphaFoldDB" id="A0A550CZG0"/>